<keyword evidence="2" id="KW-1133">Transmembrane helix</keyword>
<gene>
    <name evidence="3" type="ORF">G3I44_14390</name>
</gene>
<dbReference type="GeneID" id="44080613"/>
<sequence>MKLRHLAISLFGFIGFVLVNARYELMPWYYFLFVGAVVALTVVVHLLTKDAGTGFVGSRKGISPSEAIESVQDYLEKREDTVKLDLSNREDRTEDTMPVKIDGEEKLMYSIIAREEDVQSKAYTELVRVIWNCTDDEFWTYNGRVPSDQKFNPWFDKEKWAKHEGYRAKQNQSSGQGYIHIDQRSSGPGEAQGGQ</sequence>
<proteinExistence type="predicted"/>
<evidence type="ECO:0000256" key="2">
    <source>
        <dbReference type="SAM" id="Phobius"/>
    </source>
</evidence>
<dbReference type="Proteomes" id="UP000465846">
    <property type="component" value="Chromosome"/>
</dbReference>
<accession>A0A6C0UIV8</accession>
<dbReference type="RefSeq" id="WP_163487155.1">
    <property type="nucleotide sequence ID" value="NZ_CP048739.1"/>
</dbReference>
<name>A0A6C0UIV8_9EURY</name>
<reference evidence="3 4" key="1">
    <citation type="submission" date="2020-02" db="EMBL/GenBank/DDBJ databases">
        <title>Whole genome sequence of Halogeometricum borinquense strain wsp4.</title>
        <authorList>
            <person name="Verma D.K."/>
            <person name="Gopal K."/>
            <person name="Prasad E.S."/>
        </authorList>
    </citation>
    <scope>NUCLEOTIDE SEQUENCE [LARGE SCALE GENOMIC DNA]</scope>
    <source>
        <strain evidence="4">wsp4</strain>
    </source>
</reference>
<dbReference type="AlphaFoldDB" id="A0A6C0UIV8"/>
<feature type="region of interest" description="Disordered" evidence="1">
    <location>
        <begin position="165"/>
        <end position="195"/>
    </location>
</feature>
<keyword evidence="2" id="KW-0812">Transmembrane</keyword>
<evidence type="ECO:0000313" key="3">
    <source>
        <dbReference type="EMBL" id="QIB75375.1"/>
    </source>
</evidence>
<organism evidence="3 4">
    <name type="scientific">Halogeometricum borinquense</name>
    <dbReference type="NCBI Taxonomy" id="60847"/>
    <lineage>
        <taxon>Archaea</taxon>
        <taxon>Methanobacteriati</taxon>
        <taxon>Methanobacteriota</taxon>
        <taxon>Stenosarchaea group</taxon>
        <taxon>Halobacteria</taxon>
        <taxon>Halobacteriales</taxon>
        <taxon>Haloferacaceae</taxon>
        <taxon>Halogeometricum</taxon>
    </lineage>
</organism>
<dbReference type="EMBL" id="CP048739">
    <property type="protein sequence ID" value="QIB75375.1"/>
    <property type="molecule type" value="Genomic_DNA"/>
</dbReference>
<evidence type="ECO:0000313" key="4">
    <source>
        <dbReference type="Proteomes" id="UP000465846"/>
    </source>
</evidence>
<evidence type="ECO:0000256" key="1">
    <source>
        <dbReference type="SAM" id="MobiDB-lite"/>
    </source>
</evidence>
<keyword evidence="2" id="KW-0472">Membrane</keyword>
<protein>
    <submittedName>
        <fullName evidence="3">Uncharacterized protein</fullName>
    </submittedName>
</protein>
<feature type="transmembrane region" description="Helical" evidence="2">
    <location>
        <begin position="31"/>
        <end position="48"/>
    </location>
</feature>